<organism evidence="3 4">
    <name type="scientific">Pleurostoma richardsiae</name>
    <dbReference type="NCBI Taxonomy" id="41990"/>
    <lineage>
        <taxon>Eukaryota</taxon>
        <taxon>Fungi</taxon>
        <taxon>Dikarya</taxon>
        <taxon>Ascomycota</taxon>
        <taxon>Pezizomycotina</taxon>
        <taxon>Sordariomycetes</taxon>
        <taxon>Sordariomycetidae</taxon>
        <taxon>Calosphaeriales</taxon>
        <taxon>Pleurostomataceae</taxon>
        <taxon>Pleurostoma</taxon>
    </lineage>
</organism>
<dbReference type="AlphaFoldDB" id="A0AA38RN48"/>
<name>A0AA38RN48_9PEZI</name>
<dbReference type="Proteomes" id="UP001174694">
    <property type="component" value="Unassembled WGS sequence"/>
</dbReference>
<gene>
    <name evidence="3" type="ORF">NKR23_g10249</name>
</gene>
<dbReference type="EMBL" id="JANBVO010000044">
    <property type="protein sequence ID" value="KAJ9134339.1"/>
    <property type="molecule type" value="Genomic_DNA"/>
</dbReference>
<dbReference type="PANTHER" id="PTHR22925">
    <property type="entry name" value="GLYCOSYL HYDROLASE 43 FAMILY MEMBER"/>
    <property type="match status" value="1"/>
</dbReference>
<dbReference type="InterPro" id="IPR023296">
    <property type="entry name" value="Glyco_hydro_beta-prop_sf"/>
</dbReference>
<evidence type="ECO:0000259" key="2">
    <source>
        <dbReference type="PROSITE" id="PS50022"/>
    </source>
</evidence>
<dbReference type="SUPFAM" id="SSF75005">
    <property type="entry name" value="Arabinanase/levansucrase/invertase"/>
    <property type="match status" value="2"/>
</dbReference>
<reference evidence="3" key="1">
    <citation type="submission" date="2022-07" db="EMBL/GenBank/DDBJ databases">
        <title>Fungi with potential for degradation of polypropylene.</title>
        <authorList>
            <person name="Gostincar C."/>
        </authorList>
    </citation>
    <scope>NUCLEOTIDE SEQUENCE</scope>
    <source>
        <strain evidence="3">EXF-13308</strain>
    </source>
</reference>
<feature type="domain" description="F5/8 type C" evidence="2">
    <location>
        <begin position="703"/>
        <end position="861"/>
    </location>
</feature>
<dbReference type="Pfam" id="PF00754">
    <property type="entry name" value="F5_F8_type_C"/>
    <property type="match status" value="1"/>
</dbReference>
<dbReference type="PANTHER" id="PTHR22925:SF3">
    <property type="entry name" value="GLYCOSYL HYDROLASE FAMILY PROTEIN 43"/>
    <property type="match status" value="1"/>
</dbReference>
<keyword evidence="4" id="KW-1185">Reference proteome</keyword>
<evidence type="ECO:0000313" key="4">
    <source>
        <dbReference type="Proteomes" id="UP001174694"/>
    </source>
</evidence>
<dbReference type="Pfam" id="PF13287">
    <property type="entry name" value="Fn3_assoc"/>
    <property type="match status" value="1"/>
</dbReference>
<dbReference type="PROSITE" id="PS50022">
    <property type="entry name" value="FA58C_3"/>
    <property type="match status" value="1"/>
</dbReference>
<evidence type="ECO:0000313" key="3">
    <source>
        <dbReference type="EMBL" id="KAJ9134339.1"/>
    </source>
</evidence>
<dbReference type="InterPro" id="IPR008979">
    <property type="entry name" value="Galactose-bd-like_sf"/>
</dbReference>
<dbReference type="InterPro" id="IPR000421">
    <property type="entry name" value="FA58C"/>
</dbReference>
<dbReference type="Gene3D" id="2.60.120.260">
    <property type="entry name" value="Galactose-binding domain-like"/>
    <property type="match status" value="1"/>
</dbReference>
<protein>
    <submittedName>
        <fullName evidence="3">Coagulation factor 5 8 type domain-containing protein</fullName>
    </submittedName>
</protein>
<dbReference type="SUPFAM" id="SSF49785">
    <property type="entry name" value="Galactose-binding domain-like"/>
    <property type="match status" value="1"/>
</dbReference>
<accession>A0AA38RN48</accession>
<dbReference type="Gene3D" id="2.115.10.20">
    <property type="entry name" value="Glycosyl hydrolase domain, family 43"/>
    <property type="match status" value="2"/>
</dbReference>
<dbReference type="InterPro" id="IPR026876">
    <property type="entry name" value="Fn3_assoc_repeat"/>
</dbReference>
<proteinExistence type="predicted"/>
<comment type="caution">
    <text evidence="3">The sequence shown here is derived from an EMBL/GenBank/DDBJ whole genome shotgun (WGS) entry which is preliminary data.</text>
</comment>
<evidence type="ECO:0000256" key="1">
    <source>
        <dbReference type="SAM" id="SignalP"/>
    </source>
</evidence>
<keyword evidence="1" id="KW-0732">Signal</keyword>
<sequence length="862" mass="93005">MRVPLSPFLLKLAVTLGLGGAVFGLPAVDPSGGEFSSHAVQLPRVYGAVQGTSLNARAAQTYTSIPNGQIWNDVSGNMIGAWGGNVYKEDSTYYWIGQNTPGSASLSTGTALVNMYKSTDLMNWQKVGAVITVYTPDVNGNQLLTYCHFERPKLMKSKSTGKYVIWAHWEVKNSYSASEVLVATADKIEGPYTVTSKGHHRPGAGNNVASAMGDRVGGLRLDFSTAAKASGDTSHPYMPVQHSYPPAITQYGTPATTSPYDPAYVVASQYGTFTLSSVIFNTTLKAIAVVMTPWNASLYDEYGSTYSVSASTYIVRYPTQERSAVAEAVFAMGEPGSERSALVTPVIAPTLNESKSETVVLMKTGDAAFITVSTENATIYYTTDGSTPVRTNSTQKYTPGTRISVSGAAGTRLTVKAIAVKSCKSSAVVTQTYEIAENESDVPVFKPVINYPSGTYTPNSASLQTGTIRVYSPSYMTNCYYTLDGLDPDPPVLGDNIGYGSRDQTVWEDPKTGTHYQISATDNIYGRIWQLADDLTDVVAEKEYDYFVDESREAATLVRNGGTAGEYVYLITSGQSGWYANQAMYKRTKDIDAGFSLPRDSKTGYRNGTSEWSALAPVGDASTFGSQPTWIQNVGTDEDPAYIYIGDRYNASGLEQSSYIFTPIYVDDDTAGENGVLGSGNMTLVFNPLPAINVAEDRVDSPCWKLLSLNKPVTSTSATALTSAQAAAGTYNFSAAVANDGVDYDVNAYDAVAQYYLPSAVPYFWQVDLGDSYGLSWIGLSFRSVSGSDSVERYLLSGSVDGETWTQLVDNTANILPGYKSHLIDGTYRYVRLNTTSVWDVVHNQAATWQAGLYELSVYGDC</sequence>
<feature type="chain" id="PRO_5041401771" evidence="1">
    <location>
        <begin position="25"/>
        <end position="862"/>
    </location>
</feature>
<feature type="signal peptide" evidence="1">
    <location>
        <begin position="1"/>
        <end position="24"/>
    </location>
</feature>